<keyword evidence="3" id="KW-1185">Reference proteome</keyword>
<dbReference type="PANTHER" id="PTHR43265">
    <property type="entry name" value="ESTERASE ESTD"/>
    <property type="match status" value="1"/>
</dbReference>
<dbReference type="InParanoid" id="A0A371RKM6"/>
<protein>
    <submittedName>
        <fullName evidence="2">Alpha/beta hydrolase</fullName>
    </submittedName>
</protein>
<dbReference type="PANTHER" id="PTHR43265:SF1">
    <property type="entry name" value="ESTERASE ESTD"/>
    <property type="match status" value="1"/>
</dbReference>
<dbReference type="InterPro" id="IPR022742">
    <property type="entry name" value="Hydrolase_4"/>
</dbReference>
<organism evidence="2 3">
    <name type="scientific">Parvularcula marina</name>
    <dbReference type="NCBI Taxonomy" id="2292771"/>
    <lineage>
        <taxon>Bacteria</taxon>
        <taxon>Pseudomonadati</taxon>
        <taxon>Pseudomonadota</taxon>
        <taxon>Alphaproteobacteria</taxon>
        <taxon>Parvularculales</taxon>
        <taxon>Parvularculaceae</taxon>
        <taxon>Parvularcula</taxon>
    </lineage>
</organism>
<dbReference type="InterPro" id="IPR053145">
    <property type="entry name" value="AB_hydrolase_Est10"/>
</dbReference>
<evidence type="ECO:0000313" key="2">
    <source>
        <dbReference type="EMBL" id="RFB05997.1"/>
    </source>
</evidence>
<keyword evidence="2" id="KW-0378">Hydrolase</keyword>
<proteinExistence type="predicted"/>
<dbReference type="EMBL" id="QUQO01000001">
    <property type="protein sequence ID" value="RFB05997.1"/>
    <property type="molecule type" value="Genomic_DNA"/>
</dbReference>
<dbReference type="Proteomes" id="UP000264589">
    <property type="component" value="Unassembled WGS sequence"/>
</dbReference>
<dbReference type="Gene3D" id="3.40.50.1820">
    <property type="entry name" value="alpha/beta hydrolase"/>
    <property type="match status" value="1"/>
</dbReference>
<feature type="domain" description="Serine aminopeptidase S33" evidence="1">
    <location>
        <begin position="266"/>
        <end position="421"/>
    </location>
</feature>
<evidence type="ECO:0000313" key="3">
    <source>
        <dbReference type="Proteomes" id="UP000264589"/>
    </source>
</evidence>
<sequence>MTTSNSMLSRSTGISSYMGGSPDIFALKSCEDYASSRASTMCYVRTPPWQNCGDVLYLDKYLNDGGDIMRRALFFLVVLSGFFSSAWARGLDDYIGDWAGNLEVAPGVSLPLVLHVTEAAGEYAASLDSPNQGAFGMTASDIALEEDGTIKLTFGDIGAVYTAHLSEDGTAMTGSFVQNGASFDLTLVKDAEPTARIPRPQEPGDDRPYQEEEITFSSEGGPLLSGTFVIPEGKGPFLTVVLLNGSGPQDRDEYLPPFDHKPFLVLADHLAKAGIASFRYDDRGMGSSEGSFASSTVNQFAGDAAAALALIEKRPEVRKAGYLGHSEGGVSAGLAIGEYGAKPKFVVTLAGPFTNIGDVLIEQAESITLATGGSEAAAKAAMAQQKLFVDAVVNAETPEAACPLIQLYSASVPAAQRDQIMQLCTPYFWSLLRSDPAPHYRAYKGPVLALFGSKDVQVLADVHAPIAEEIFRKRKGAEVIVFEGKNHLFQSAETGAMTEYGEIEETMSPEVMDRIAEWIADRR</sequence>
<name>A0A371RKM6_9PROT</name>
<accession>A0A371RKM6</accession>
<dbReference type="Pfam" id="PF12146">
    <property type="entry name" value="Hydrolase_4"/>
    <property type="match status" value="1"/>
</dbReference>
<dbReference type="GO" id="GO:0052689">
    <property type="term" value="F:carboxylic ester hydrolase activity"/>
    <property type="evidence" value="ECO:0007669"/>
    <property type="project" value="TreeGrafter"/>
</dbReference>
<evidence type="ECO:0000259" key="1">
    <source>
        <dbReference type="Pfam" id="PF12146"/>
    </source>
</evidence>
<dbReference type="InterPro" id="IPR029058">
    <property type="entry name" value="AB_hydrolase_fold"/>
</dbReference>
<dbReference type="SUPFAM" id="SSF53474">
    <property type="entry name" value="alpha/beta-Hydrolases"/>
    <property type="match status" value="1"/>
</dbReference>
<comment type="caution">
    <text evidence="2">The sequence shown here is derived from an EMBL/GenBank/DDBJ whole genome shotgun (WGS) entry which is preliminary data.</text>
</comment>
<gene>
    <name evidence="2" type="ORF">DX908_12435</name>
</gene>
<dbReference type="AlphaFoldDB" id="A0A371RKM6"/>
<reference evidence="2 3" key="1">
    <citation type="submission" date="2018-08" db="EMBL/GenBank/DDBJ databases">
        <title>Parvularcula sp. SM1705, isolated from surface water of the South Sea China.</title>
        <authorList>
            <person name="Sun L."/>
        </authorList>
    </citation>
    <scope>NUCLEOTIDE SEQUENCE [LARGE SCALE GENOMIC DNA]</scope>
    <source>
        <strain evidence="2 3">SM1705</strain>
    </source>
</reference>